<evidence type="ECO:0000313" key="3">
    <source>
        <dbReference type="Proteomes" id="UP000603200"/>
    </source>
</evidence>
<evidence type="ECO:0000256" key="1">
    <source>
        <dbReference type="SAM" id="Phobius"/>
    </source>
</evidence>
<protein>
    <recommendedName>
        <fullName evidence="4">Outer membrane lipoprotein-sorting protein</fullName>
    </recommendedName>
</protein>
<name>A0ABQ3ZYH6_9ACTN</name>
<keyword evidence="1" id="KW-0812">Transmembrane</keyword>
<keyword evidence="3" id="KW-1185">Reference proteome</keyword>
<dbReference type="Proteomes" id="UP000603200">
    <property type="component" value="Unassembled WGS sequence"/>
</dbReference>
<organism evidence="2 3">
    <name type="scientific">Winogradskya humida</name>
    <dbReference type="NCBI Taxonomy" id="113566"/>
    <lineage>
        <taxon>Bacteria</taxon>
        <taxon>Bacillati</taxon>
        <taxon>Actinomycetota</taxon>
        <taxon>Actinomycetes</taxon>
        <taxon>Micromonosporales</taxon>
        <taxon>Micromonosporaceae</taxon>
        <taxon>Winogradskya</taxon>
    </lineage>
</organism>
<accession>A0ABQ3ZYH6</accession>
<dbReference type="InterPro" id="IPR029046">
    <property type="entry name" value="LolA/LolB/LppX"/>
</dbReference>
<dbReference type="Gene3D" id="2.50.20.20">
    <property type="match status" value="1"/>
</dbReference>
<sequence>MNGEEEIERLRRLNPIVRSAPPAPGSPRFNAILEKSMSQTSTLNSLADQAPPRRRKRWTVVAGIATAGVAAAVVAAVALAGGPDGRPAPGTGPVDAGSVLLAAAERTEQVSSLRFSQPPQGGGAFSAEGEVSGANSRIVSKGEGVTETTIVIGSDRYVTAADGTTKKETIPDDQKLAPFARAAGDLTRAASQDRNVAVVGTEDVRGVKTTHYRLTLPARTSAADPASPVTELPATELAWFELENVDSYSAPVQVDIWVADNLVRRISGTVQNQDPLTTVEFYDFNAPISITAPAGR</sequence>
<keyword evidence="1" id="KW-0472">Membrane</keyword>
<reference evidence="2 3" key="1">
    <citation type="submission" date="2021-01" db="EMBL/GenBank/DDBJ databases">
        <title>Whole genome shotgun sequence of Actinoplanes humidus NBRC 14915.</title>
        <authorList>
            <person name="Komaki H."/>
            <person name="Tamura T."/>
        </authorList>
    </citation>
    <scope>NUCLEOTIDE SEQUENCE [LARGE SCALE GENOMIC DNA]</scope>
    <source>
        <strain evidence="2 3">NBRC 14915</strain>
    </source>
</reference>
<evidence type="ECO:0000313" key="2">
    <source>
        <dbReference type="EMBL" id="GIE23650.1"/>
    </source>
</evidence>
<dbReference type="SUPFAM" id="SSF89392">
    <property type="entry name" value="Prokaryotic lipoproteins and lipoprotein localization factors"/>
    <property type="match status" value="1"/>
</dbReference>
<gene>
    <name evidence="2" type="ORF">Ahu01nite_067520</name>
</gene>
<feature type="transmembrane region" description="Helical" evidence="1">
    <location>
        <begin position="58"/>
        <end position="81"/>
    </location>
</feature>
<proteinExistence type="predicted"/>
<comment type="caution">
    <text evidence="2">The sequence shown here is derived from an EMBL/GenBank/DDBJ whole genome shotgun (WGS) entry which is preliminary data.</text>
</comment>
<keyword evidence="1" id="KW-1133">Transmembrane helix</keyword>
<dbReference type="EMBL" id="BOMN01000093">
    <property type="protein sequence ID" value="GIE23650.1"/>
    <property type="molecule type" value="Genomic_DNA"/>
</dbReference>
<evidence type="ECO:0008006" key="4">
    <source>
        <dbReference type="Google" id="ProtNLM"/>
    </source>
</evidence>